<keyword evidence="3 5" id="KW-0597">Phosphoprotein</keyword>
<keyword evidence="4" id="KW-0902">Two-component regulatory system</keyword>
<protein>
    <recommendedName>
        <fullName evidence="2">histidine kinase</fullName>
        <ecNumber evidence="2">2.7.13.3</ecNumber>
    </recommendedName>
</protein>
<dbReference type="Pfam" id="PF02518">
    <property type="entry name" value="HATPase_c"/>
    <property type="match status" value="1"/>
</dbReference>
<comment type="caution">
    <text evidence="9">The sequence shown here is derived from an EMBL/GenBank/DDBJ whole genome shotgun (WGS) entry which is preliminary data.</text>
</comment>
<dbReference type="EC" id="2.7.13.3" evidence="2"/>
<proteinExistence type="predicted"/>
<feature type="modified residue" description="4-aspartylphosphate" evidence="5">
    <location>
        <position position="326"/>
    </location>
</feature>
<feature type="compositionally biased region" description="Basic and acidic residues" evidence="6">
    <location>
        <begin position="1"/>
        <end position="14"/>
    </location>
</feature>
<evidence type="ECO:0000256" key="5">
    <source>
        <dbReference type="PROSITE-ProRule" id="PRU00169"/>
    </source>
</evidence>
<dbReference type="EMBL" id="SSMQ01000022">
    <property type="protein sequence ID" value="TKD05118.1"/>
    <property type="molecule type" value="Genomic_DNA"/>
</dbReference>
<keyword evidence="9" id="KW-0418">Kinase</keyword>
<name>A0A4U1J9M3_9BACT</name>
<keyword evidence="10" id="KW-1185">Reference proteome</keyword>
<feature type="region of interest" description="Disordered" evidence="6">
    <location>
        <begin position="1"/>
        <end position="31"/>
    </location>
</feature>
<evidence type="ECO:0000256" key="4">
    <source>
        <dbReference type="ARBA" id="ARBA00023012"/>
    </source>
</evidence>
<dbReference type="AlphaFoldDB" id="A0A4U1J9M3"/>
<evidence type="ECO:0000259" key="8">
    <source>
        <dbReference type="PROSITE" id="PS50110"/>
    </source>
</evidence>
<dbReference type="Proteomes" id="UP000309215">
    <property type="component" value="Unassembled WGS sequence"/>
</dbReference>
<evidence type="ECO:0000256" key="3">
    <source>
        <dbReference type="ARBA" id="ARBA00022553"/>
    </source>
</evidence>
<dbReference type="InterPro" id="IPR005467">
    <property type="entry name" value="His_kinase_dom"/>
</dbReference>
<feature type="domain" description="Histidine kinase" evidence="7">
    <location>
        <begin position="51"/>
        <end position="256"/>
    </location>
</feature>
<gene>
    <name evidence="9" type="ORF">E8A74_21470</name>
</gene>
<evidence type="ECO:0000256" key="6">
    <source>
        <dbReference type="SAM" id="MobiDB-lite"/>
    </source>
</evidence>
<dbReference type="GO" id="GO:0000160">
    <property type="term" value="P:phosphorelay signal transduction system"/>
    <property type="evidence" value="ECO:0007669"/>
    <property type="project" value="UniProtKB-KW"/>
</dbReference>
<dbReference type="GO" id="GO:0004673">
    <property type="term" value="F:protein histidine kinase activity"/>
    <property type="evidence" value="ECO:0007669"/>
    <property type="project" value="UniProtKB-EC"/>
</dbReference>
<dbReference type="InterPro" id="IPR004358">
    <property type="entry name" value="Sig_transdc_His_kin-like_C"/>
</dbReference>
<dbReference type="InterPro" id="IPR003594">
    <property type="entry name" value="HATPase_dom"/>
</dbReference>
<evidence type="ECO:0000259" key="7">
    <source>
        <dbReference type="PROSITE" id="PS50109"/>
    </source>
</evidence>
<dbReference type="InterPro" id="IPR036890">
    <property type="entry name" value="HATPase_C_sf"/>
</dbReference>
<evidence type="ECO:0000313" key="9">
    <source>
        <dbReference type="EMBL" id="TKD05118.1"/>
    </source>
</evidence>
<reference evidence="9 10" key="1">
    <citation type="submission" date="2019-04" db="EMBL/GenBank/DDBJ databases">
        <authorList>
            <person name="Li Y."/>
            <person name="Wang J."/>
        </authorList>
    </citation>
    <scope>NUCLEOTIDE SEQUENCE [LARGE SCALE GENOMIC DNA]</scope>
    <source>
        <strain evidence="9 10">DSM 14668</strain>
    </source>
</reference>
<dbReference type="PROSITE" id="PS50109">
    <property type="entry name" value="HIS_KIN"/>
    <property type="match status" value="1"/>
</dbReference>
<dbReference type="Gene3D" id="3.40.50.2300">
    <property type="match status" value="1"/>
</dbReference>
<dbReference type="PROSITE" id="PS50110">
    <property type="entry name" value="RESPONSE_REGULATORY"/>
    <property type="match status" value="1"/>
</dbReference>
<dbReference type="PANTHER" id="PTHR45339:SF1">
    <property type="entry name" value="HYBRID SIGNAL TRANSDUCTION HISTIDINE KINASE J"/>
    <property type="match status" value="1"/>
</dbReference>
<comment type="catalytic activity">
    <reaction evidence="1">
        <text>ATP + protein L-histidine = ADP + protein N-phospho-L-histidine.</text>
        <dbReference type="EC" id="2.7.13.3"/>
    </reaction>
</comment>
<dbReference type="InterPro" id="IPR001789">
    <property type="entry name" value="Sig_transdc_resp-reg_receiver"/>
</dbReference>
<organism evidence="9 10">
    <name type="scientific">Polyangium fumosum</name>
    <dbReference type="NCBI Taxonomy" id="889272"/>
    <lineage>
        <taxon>Bacteria</taxon>
        <taxon>Pseudomonadati</taxon>
        <taxon>Myxococcota</taxon>
        <taxon>Polyangia</taxon>
        <taxon>Polyangiales</taxon>
        <taxon>Polyangiaceae</taxon>
        <taxon>Polyangium</taxon>
    </lineage>
</organism>
<dbReference type="Gene3D" id="3.30.565.10">
    <property type="entry name" value="Histidine kinase-like ATPase, C-terminal domain"/>
    <property type="match status" value="1"/>
</dbReference>
<accession>A0A4U1J9M3</accession>
<dbReference type="PANTHER" id="PTHR45339">
    <property type="entry name" value="HYBRID SIGNAL TRANSDUCTION HISTIDINE KINASE J"/>
    <property type="match status" value="1"/>
</dbReference>
<sequence>MAESDTGGKDETARGRGASQEASRGPLADKESLRIDVEQALRRPTDRDLAGVLHEVSNALTVVLGWIDRARGEIDSLPTVEDALAIAASRARHARQIVRRAIGADVPDDVPASVATILAEAAKGCEPEAKRGGVELRTSLDPALEAAHLPGTSVILQILTNLLLNAVAVSPSRGAVLLDATLDGPDDVVFGVTDEGPGVPVERRANLLDAGVTTRAGGAGIGLRYAAALARESGGSLSLVRAEPSARFELRWPRRPSMPPAPPHSNRKPAMVLAGQRILVVEDDDAVFDLLEAALAARGATIVHVRARAELAGALKTGRVDAALCDLSPFGADVHGALVEIRETNPSVRIVLISGNVRDLSGLPASFEVKAVRKPFEIGEIVVALTT</sequence>
<evidence type="ECO:0000313" key="10">
    <source>
        <dbReference type="Proteomes" id="UP000309215"/>
    </source>
</evidence>
<dbReference type="InterPro" id="IPR011006">
    <property type="entry name" value="CheY-like_superfamily"/>
</dbReference>
<evidence type="ECO:0000256" key="2">
    <source>
        <dbReference type="ARBA" id="ARBA00012438"/>
    </source>
</evidence>
<dbReference type="SUPFAM" id="SSF52172">
    <property type="entry name" value="CheY-like"/>
    <property type="match status" value="1"/>
</dbReference>
<dbReference type="SUPFAM" id="SSF55874">
    <property type="entry name" value="ATPase domain of HSP90 chaperone/DNA topoisomerase II/histidine kinase"/>
    <property type="match status" value="1"/>
</dbReference>
<feature type="domain" description="Response regulatory" evidence="8">
    <location>
        <begin position="277"/>
        <end position="387"/>
    </location>
</feature>
<keyword evidence="9" id="KW-0808">Transferase</keyword>
<dbReference type="SMART" id="SM00387">
    <property type="entry name" value="HATPase_c"/>
    <property type="match status" value="1"/>
</dbReference>
<evidence type="ECO:0000256" key="1">
    <source>
        <dbReference type="ARBA" id="ARBA00000085"/>
    </source>
</evidence>
<dbReference type="PRINTS" id="PR00344">
    <property type="entry name" value="BCTRLSENSOR"/>
</dbReference>